<comment type="caution">
    <text evidence="2">The sequence shown here is derived from an EMBL/GenBank/DDBJ whole genome shotgun (WGS) entry which is preliminary data.</text>
</comment>
<protein>
    <submittedName>
        <fullName evidence="2">LUC7 related protein</fullName>
    </submittedName>
</protein>
<gene>
    <name evidence="2" type="ORF">Acr_22g0007260</name>
</gene>
<sequence>MESELAPRQEPVLDSSKYTAADVRITDQKLRVCDICGAFLSVYDSFQVSQYCSAASAILSFYVVFSDRRLADHFGGKLHLGYMQIRAGINVFTFFCRDSQLICICPIVLAEIGAELQSCLTCNRAGASRYFCWAILENNVFTLCWHRATELGHHLILVGELEQQCTHLDWAYLDFLLFRSYQKNVVENMIGQRAGIVIVERAVNGGGIVIVGAKTVIDIMIMIMDMIESVKERKIGPTAMIQGVAGGHARGQGTNPRTLTATGSYFLHERVQLFNCGLCFQSHFELSS</sequence>
<proteinExistence type="inferred from homology"/>
<dbReference type="GO" id="GO:0005685">
    <property type="term" value="C:U1 snRNP"/>
    <property type="evidence" value="ECO:0007669"/>
    <property type="project" value="InterPro"/>
</dbReference>
<dbReference type="InterPro" id="IPR004882">
    <property type="entry name" value="Luc7-rel"/>
</dbReference>
<name>A0A7J0GKR2_9ERIC</name>
<keyword evidence="3" id="KW-1185">Reference proteome</keyword>
<dbReference type="EMBL" id="BJWL01000022">
    <property type="protein sequence ID" value="GFZ11328.1"/>
    <property type="molecule type" value="Genomic_DNA"/>
</dbReference>
<evidence type="ECO:0000313" key="2">
    <source>
        <dbReference type="EMBL" id="GFZ11328.1"/>
    </source>
</evidence>
<dbReference type="GO" id="GO:0003729">
    <property type="term" value="F:mRNA binding"/>
    <property type="evidence" value="ECO:0007669"/>
    <property type="project" value="InterPro"/>
</dbReference>
<organism evidence="2 3">
    <name type="scientific">Actinidia rufa</name>
    <dbReference type="NCBI Taxonomy" id="165716"/>
    <lineage>
        <taxon>Eukaryota</taxon>
        <taxon>Viridiplantae</taxon>
        <taxon>Streptophyta</taxon>
        <taxon>Embryophyta</taxon>
        <taxon>Tracheophyta</taxon>
        <taxon>Spermatophyta</taxon>
        <taxon>Magnoliopsida</taxon>
        <taxon>eudicotyledons</taxon>
        <taxon>Gunneridae</taxon>
        <taxon>Pentapetalae</taxon>
        <taxon>asterids</taxon>
        <taxon>Ericales</taxon>
        <taxon>Actinidiaceae</taxon>
        <taxon>Actinidia</taxon>
    </lineage>
</organism>
<dbReference type="AlphaFoldDB" id="A0A7J0GKR2"/>
<evidence type="ECO:0000313" key="3">
    <source>
        <dbReference type="Proteomes" id="UP000585474"/>
    </source>
</evidence>
<dbReference type="GO" id="GO:0006376">
    <property type="term" value="P:mRNA splice site recognition"/>
    <property type="evidence" value="ECO:0007669"/>
    <property type="project" value="InterPro"/>
</dbReference>
<dbReference type="OrthoDB" id="153872at2759"/>
<accession>A0A7J0GKR2</accession>
<reference evidence="2 3" key="1">
    <citation type="submission" date="2019-07" db="EMBL/GenBank/DDBJ databases">
        <title>De Novo Assembly of kiwifruit Actinidia rufa.</title>
        <authorList>
            <person name="Sugita-Konishi S."/>
            <person name="Sato K."/>
            <person name="Mori E."/>
            <person name="Abe Y."/>
            <person name="Kisaki G."/>
            <person name="Hamano K."/>
            <person name="Suezawa K."/>
            <person name="Otani M."/>
            <person name="Fukuda T."/>
            <person name="Manabe T."/>
            <person name="Gomi K."/>
            <person name="Tabuchi M."/>
            <person name="Akimitsu K."/>
            <person name="Kataoka I."/>
        </authorList>
    </citation>
    <scope>NUCLEOTIDE SEQUENCE [LARGE SCALE GENOMIC DNA]</scope>
    <source>
        <strain evidence="3">cv. Fuchu</strain>
    </source>
</reference>
<dbReference type="Proteomes" id="UP000585474">
    <property type="component" value="Unassembled WGS sequence"/>
</dbReference>
<comment type="similarity">
    <text evidence="1">Belongs to the Luc7 family.</text>
</comment>
<evidence type="ECO:0000256" key="1">
    <source>
        <dbReference type="ARBA" id="ARBA00005655"/>
    </source>
</evidence>
<dbReference type="PANTHER" id="PTHR12375">
    <property type="entry name" value="RNA-BINDING PROTEIN LUC7-RELATED"/>
    <property type="match status" value="1"/>
</dbReference>